<dbReference type="AlphaFoldDB" id="A0A172QXR8"/>
<keyword evidence="2" id="KW-1185">Reference proteome</keyword>
<protein>
    <submittedName>
        <fullName evidence="1">Uncharacterized protein</fullName>
    </submittedName>
</protein>
<dbReference type="Proteomes" id="UP000076929">
    <property type="component" value="Plasmid pCRULAC1"/>
</dbReference>
<proteinExistence type="predicted"/>
<organism evidence="1 2">
    <name type="scientific">Corynebacterium crudilactis</name>
    <dbReference type="NCBI Taxonomy" id="1652495"/>
    <lineage>
        <taxon>Bacteria</taxon>
        <taxon>Bacillati</taxon>
        <taxon>Actinomycetota</taxon>
        <taxon>Actinomycetes</taxon>
        <taxon>Mycobacteriales</taxon>
        <taxon>Corynebacteriaceae</taxon>
        <taxon>Corynebacterium</taxon>
    </lineage>
</organism>
<gene>
    <name evidence="1" type="ORF">ccrud_14275</name>
</gene>
<evidence type="ECO:0000313" key="2">
    <source>
        <dbReference type="Proteomes" id="UP000076929"/>
    </source>
</evidence>
<dbReference type="EMBL" id="CP015623">
    <property type="protein sequence ID" value="ANE05503.1"/>
    <property type="molecule type" value="Genomic_DNA"/>
</dbReference>
<accession>A0A172QXR8</accession>
<evidence type="ECO:0000313" key="1">
    <source>
        <dbReference type="EMBL" id="ANE05503.1"/>
    </source>
</evidence>
<reference evidence="1 2" key="1">
    <citation type="submission" date="2016-05" db="EMBL/GenBank/DDBJ databases">
        <title>Complete genome sequence of Corynebacterium crudilactis, a new Corynebacterium species isolated from raw cow's milk.</title>
        <authorList>
            <person name="Christian R."/>
            <person name="Zimmermann J."/>
            <person name="Lipski A."/>
            <person name="Kalinowski J."/>
        </authorList>
    </citation>
    <scope>NUCLEOTIDE SEQUENCE [LARGE SCALE GENOMIC DNA]</scope>
    <source>
        <strain evidence="1 2">JZ16</strain>
        <plasmid evidence="1 2">pCRULAC1</plasmid>
    </source>
</reference>
<keyword evidence="1" id="KW-0614">Plasmid</keyword>
<geneLocation type="plasmid" evidence="1 2">
    <name>pCRULAC1</name>
</geneLocation>
<sequence length="144" mass="15585">MAWCEKRFSHHVPFGALQQSPTTMNESFIVSRPSHNAFWDMCGVIAGRQACLKALVLPNSHGLPVIHVHIPGRAVDIFLHAVGDGGVFFVADDGGIVVDVARVAVESGFFDDAPASQEVVDGEVVEVYRLSARAQEWLCQSVLA</sequence>
<name>A0A172QXR8_9CORY</name>
<dbReference type="KEGG" id="ccjz:ccrud_14275"/>